<protein>
    <submittedName>
        <fullName evidence="2">Uncharacterized protein</fullName>
    </submittedName>
</protein>
<sequence>MTCDSGWLPSMDFLFHYDKVRPTSNFDPRIGLRDQFLIHCGKILGSNFVKITNQGVRDEERFFMSKWPDLKIDRFKKGGDDTATPQERPWSSSPSEASNLLQADQFNPSLLSLIQLEFKLIELDLAQL</sequence>
<name>A0ABR0MDX7_GOSAR</name>
<evidence type="ECO:0000313" key="3">
    <source>
        <dbReference type="Proteomes" id="UP001358586"/>
    </source>
</evidence>
<gene>
    <name evidence="2" type="ORF">PVK06_047664</name>
</gene>
<comment type="caution">
    <text evidence="2">The sequence shown here is derived from an EMBL/GenBank/DDBJ whole genome shotgun (WGS) entry which is preliminary data.</text>
</comment>
<organism evidence="2 3">
    <name type="scientific">Gossypium arboreum</name>
    <name type="common">Tree cotton</name>
    <name type="synonym">Gossypium nanking</name>
    <dbReference type="NCBI Taxonomy" id="29729"/>
    <lineage>
        <taxon>Eukaryota</taxon>
        <taxon>Viridiplantae</taxon>
        <taxon>Streptophyta</taxon>
        <taxon>Embryophyta</taxon>
        <taxon>Tracheophyta</taxon>
        <taxon>Spermatophyta</taxon>
        <taxon>Magnoliopsida</taxon>
        <taxon>eudicotyledons</taxon>
        <taxon>Gunneridae</taxon>
        <taxon>Pentapetalae</taxon>
        <taxon>rosids</taxon>
        <taxon>malvids</taxon>
        <taxon>Malvales</taxon>
        <taxon>Malvaceae</taxon>
        <taxon>Malvoideae</taxon>
        <taxon>Gossypium</taxon>
    </lineage>
</organism>
<feature type="compositionally biased region" description="Polar residues" evidence="1">
    <location>
        <begin position="83"/>
        <end position="97"/>
    </location>
</feature>
<dbReference type="EMBL" id="JARKNE010000013">
    <property type="protein sequence ID" value="KAK5771460.1"/>
    <property type="molecule type" value="Genomic_DNA"/>
</dbReference>
<proteinExistence type="predicted"/>
<evidence type="ECO:0000256" key="1">
    <source>
        <dbReference type="SAM" id="MobiDB-lite"/>
    </source>
</evidence>
<reference evidence="2 3" key="1">
    <citation type="submission" date="2023-03" db="EMBL/GenBank/DDBJ databases">
        <title>WGS of Gossypium arboreum.</title>
        <authorList>
            <person name="Yu D."/>
        </authorList>
    </citation>
    <scope>NUCLEOTIDE SEQUENCE [LARGE SCALE GENOMIC DNA]</scope>
    <source>
        <tissue evidence="2">Leaf</tissue>
    </source>
</reference>
<feature type="region of interest" description="Disordered" evidence="1">
    <location>
        <begin position="74"/>
        <end position="97"/>
    </location>
</feature>
<keyword evidence="3" id="KW-1185">Reference proteome</keyword>
<accession>A0ABR0MDX7</accession>
<dbReference type="Proteomes" id="UP001358586">
    <property type="component" value="Chromosome 13"/>
</dbReference>
<evidence type="ECO:0000313" key="2">
    <source>
        <dbReference type="EMBL" id="KAK5771460.1"/>
    </source>
</evidence>